<dbReference type="RefSeq" id="WP_341428618.1">
    <property type="nucleotide sequence ID" value="NZ_JBBUTG010000026.1"/>
</dbReference>
<proteinExistence type="predicted"/>
<reference evidence="2 3" key="1">
    <citation type="submission" date="2024-04" db="EMBL/GenBank/DDBJ databases">
        <title>Novel species of the genus Ideonella isolated from streams.</title>
        <authorList>
            <person name="Lu H."/>
        </authorList>
    </citation>
    <scope>NUCLEOTIDE SEQUENCE [LARGE SCALE GENOMIC DNA]</scope>
    <source>
        <strain evidence="2 3">DXS29W</strain>
    </source>
</reference>
<name>A0ABU9C030_9BURK</name>
<dbReference type="Proteomes" id="UP001371218">
    <property type="component" value="Unassembled WGS sequence"/>
</dbReference>
<evidence type="ECO:0000256" key="1">
    <source>
        <dbReference type="SAM" id="MobiDB-lite"/>
    </source>
</evidence>
<gene>
    <name evidence="2" type="ORF">AACH06_25470</name>
</gene>
<feature type="compositionally biased region" description="Basic and acidic residues" evidence="1">
    <location>
        <begin position="60"/>
        <end position="76"/>
    </location>
</feature>
<feature type="region of interest" description="Disordered" evidence="1">
    <location>
        <begin position="60"/>
        <end position="82"/>
    </location>
</feature>
<evidence type="ECO:0000313" key="2">
    <source>
        <dbReference type="EMBL" id="MEK8034190.1"/>
    </source>
</evidence>
<accession>A0ABU9C030</accession>
<evidence type="ECO:0000313" key="3">
    <source>
        <dbReference type="Proteomes" id="UP001371218"/>
    </source>
</evidence>
<keyword evidence="3" id="KW-1185">Reference proteome</keyword>
<organism evidence="2 3">
    <name type="scientific">Ideonella lacteola</name>
    <dbReference type="NCBI Taxonomy" id="2984193"/>
    <lineage>
        <taxon>Bacteria</taxon>
        <taxon>Pseudomonadati</taxon>
        <taxon>Pseudomonadota</taxon>
        <taxon>Betaproteobacteria</taxon>
        <taxon>Burkholderiales</taxon>
        <taxon>Sphaerotilaceae</taxon>
        <taxon>Ideonella</taxon>
    </lineage>
</organism>
<dbReference type="EMBL" id="JBBUTG010000026">
    <property type="protein sequence ID" value="MEK8034190.1"/>
    <property type="molecule type" value="Genomic_DNA"/>
</dbReference>
<comment type="caution">
    <text evidence="2">The sequence shown here is derived from an EMBL/GenBank/DDBJ whole genome shotgun (WGS) entry which is preliminary data.</text>
</comment>
<protein>
    <submittedName>
        <fullName evidence="2">Uncharacterized protein</fullName>
    </submittedName>
</protein>
<sequence>MTEPSHFDLDDVAVAGYSYAGGHMAIPRLENQLDIDAFNMGIRQYNDRHGTNVSRVVESVREVRHDNSSGRADKELAISSNH</sequence>